<dbReference type="InterPro" id="IPR000515">
    <property type="entry name" value="MetI-like"/>
</dbReference>
<dbReference type="SUPFAM" id="SSF161098">
    <property type="entry name" value="MetI-like"/>
    <property type="match status" value="1"/>
</dbReference>
<dbReference type="PROSITE" id="PS50928">
    <property type="entry name" value="ABC_TM1"/>
    <property type="match status" value="1"/>
</dbReference>
<feature type="transmembrane region" description="Helical" evidence="7">
    <location>
        <begin position="9"/>
        <end position="35"/>
    </location>
</feature>
<sequence length="293" mass="33052">MYGKKRERVFLLMILPAFVGFFILFIVPTLMSFFYSMTNWSVYNANLRFVGLDNYRQLFTDTKTIASITNTVKYAVLITVFQNIIAILLAVFLSKKMKGANFTKSLVFLPAVLSILVTGFLFQYIMSSADYGLFNRIIQFFGGQPVNWLGDANIALYSVLITQVWQWSGWSMVIYIANLKSIDSALYEAADIDGAGSIRKFFTVTLPLLYPAVSFNILMSLIGGMKVFDVIFAMTKGGPGYATETIMTTMIREGFNSGRNAYASALAVIFFIVVFVLSRIVIIFLNRWERKIS</sequence>
<keyword evidence="3" id="KW-1003">Cell membrane</keyword>
<dbReference type="Gene3D" id="1.10.3720.10">
    <property type="entry name" value="MetI-like"/>
    <property type="match status" value="1"/>
</dbReference>
<dbReference type="PANTHER" id="PTHR30193:SF37">
    <property type="entry name" value="INNER MEMBRANE ABC TRANSPORTER PERMEASE PROTEIN YCJO"/>
    <property type="match status" value="1"/>
</dbReference>
<protein>
    <submittedName>
        <fullName evidence="9">Sugar ABC transporter permease</fullName>
    </submittedName>
</protein>
<dbReference type="InterPro" id="IPR035906">
    <property type="entry name" value="MetI-like_sf"/>
</dbReference>
<keyword evidence="5 7" id="KW-1133">Transmembrane helix</keyword>
<dbReference type="RefSeq" id="WP_089800619.1">
    <property type="nucleotide sequence ID" value="NZ_BJYE01000005.1"/>
</dbReference>
<proteinExistence type="inferred from homology"/>
<evidence type="ECO:0000259" key="8">
    <source>
        <dbReference type="PROSITE" id="PS50928"/>
    </source>
</evidence>
<evidence type="ECO:0000313" key="9">
    <source>
        <dbReference type="EMBL" id="GEN56165.1"/>
    </source>
</evidence>
<keyword evidence="4 7" id="KW-0812">Transmembrane</keyword>
<dbReference type="PANTHER" id="PTHR30193">
    <property type="entry name" value="ABC TRANSPORTER PERMEASE PROTEIN"/>
    <property type="match status" value="1"/>
</dbReference>
<evidence type="ECO:0000256" key="2">
    <source>
        <dbReference type="ARBA" id="ARBA00022448"/>
    </source>
</evidence>
<feature type="transmembrane region" description="Helical" evidence="7">
    <location>
        <begin position="261"/>
        <end position="285"/>
    </location>
</feature>
<comment type="similarity">
    <text evidence="7">Belongs to the binding-protein-dependent transport system permease family.</text>
</comment>
<feature type="transmembrane region" description="Helical" evidence="7">
    <location>
        <begin position="208"/>
        <end position="228"/>
    </location>
</feature>
<dbReference type="GO" id="GO:0005886">
    <property type="term" value="C:plasma membrane"/>
    <property type="evidence" value="ECO:0007669"/>
    <property type="project" value="UniProtKB-SubCell"/>
</dbReference>
<keyword evidence="2 7" id="KW-0813">Transport</keyword>
<dbReference type="CDD" id="cd06261">
    <property type="entry name" value="TM_PBP2"/>
    <property type="match status" value="1"/>
</dbReference>
<evidence type="ECO:0000256" key="6">
    <source>
        <dbReference type="ARBA" id="ARBA00023136"/>
    </source>
</evidence>
<feature type="transmembrane region" description="Helical" evidence="7">
    <location>
        <begin position="106"/>
        <end position="126"/>
    </location>
</feature>
<evidence type="ECO:0000256" key="4">
    <source>
        <dbReference type="ARBA" id="ARBA00022692"/>
    </source>
</evidence>
<evidence type="ECO:0000256" key="1">
    <source>
        <dbReference type="ARBA" id="ARBA00004651"/>
    </source>
</evidence>
<keyword evidence="6 7" id="KW-0472">Membrane</keyword>
<feature type="transmembrane region" description="Helical" evidence="7">
    <location>
        <begin position="154"/>
        <end position="177"/>
    </location>
</feature>
<gene>
    <name evidence="9" type="primary">msmF_1</name>
    <name evidence="9" type="ORF">HAL01_06290</name>
</gene>
<evidence type="ECO:0000256" key="3">
    <source>
        <dbReference type="ARBA" id="ARBA00022475"/>
    </source>
</evidence>
<name>A0A511WZP0_9BACI</name>
<dbReference type="AlphaFoldDB" id="A0A511WZP0"/>
<comment type="caution">
    <text evidence="9">The sequence shown here is derived from an EMBL/GenBank/DDBJ whole genome shotgun (WGS) entry which is preliminary data.</text>
</comment>
<reference evidence="9 10" key="1">
    <citation type="submission" date="2019-07" db="EMBL/GenBank/DDBJ databases">
        <title>Whole genome shotgun sequence of Halolactibacillus alkaliphilus NBRC 103919.</title>
        <authorList>
            <person name="Hosoyama A."/>
            <person name="Uohara A."/>
            <person name="Ohji S."/>
            <person name="Ichikawa N."/>
        </authorList>
    </citation>
    <scope>NUCLEOTIDE SEQUENCE [LARGE SCALE GENOMIC DNA]</scope>
    <source>
        <strain evidence="9 10">NBRC 103919</strain>
    </source>
</reference>
<dbReference type="EMBL" id="BJYE01000005">
    <property type="protein sequence ID" value="GEN56165.1"/>
    <property type="molecule type" value="Genomic_DNA"/>
</dbReference>
<accession>A0A511WZP0</accession>
<dbReference type="Proteomes" id="UP000321400">
    <property type="component" value="Unassembled WGS sequence"/>
</dbReference>
<dbReference type="OrthoDB" id="9785347at2"/>
<evidence type="ECO:0000256" key="7">
    <source>
        <dbReference type="RuleBase" id="RU363032"/>
    </source>
</evidence>
<feature type="transmembrane region" description="Helical" evidence="7">
    <location>
        <begin position="74"/>
        <end position="94"/>
    </location>
</feature>
<dbReference type="GO" id="GO:0055085">
    <property type="term" value="P:transmembrane transport"/>
    <property type="evidence" value="ECO:0007669"/>
    <property type="project" value="InterPro"/>
</dbReference>
<dbReference type="STRING" id="442899.SAMN05720591_10687"/>
<dbReference type="InterPro" id="IPR051393">
    <property type="entry name" value="ABC_transporter_permease"/>
</dbReference>
<dbReference type="Pfam" id="PF00528">
    <property type="entry name" value="BPD_transp_1"/>
    <property type="match status" value="1"/>
</dbReference>
<feature type="domain" description="ABC transmembrane type-1" evidence="8">
    <location>
        <begin position="68"/>
        <end position="281"/>
    </location>
</feature>
<evidence type="ECO:0000313" key="10">
    <source>
        <dbReference type="Proteomes" id="UP000321400"/>
    </source>
</evidence>
<organism evidence="9 10">
    <name type="scientific">Halolactibacillus alkaliphilus</name>
    <dbReference type="NCBI Taxonomy" id="442899"/>
    <lineage>
        <taxon>Bacteria</taxon>
        <taxon>Bacillati</taxon>
        <taxon>Bacillota</taxon>
        <taxon>Bacilli</taxon>
        <taxon>Bacillales</taxon>
        <taxon>Bacillaceae</taxon>
        <taxon>Halolactibacillus</taxon>
    </lineage>
</organism>
<keyword evidence="10" id="KW-1185">Reference proteome</keyword>
<evidence type="ECO:0000256" key="5">
    <source>
        <dbReference type="ARBA" id="ARBA00022989"/>
    </source>
</evidence>
<comment type="subcellular location">
    <subcellularLocation>
        <location evidence="1 7">Cell membrane</location>
        <topology evidence="1 7">Multi-pass membrane protein</topology>
    </subcellularLocation>
</comment>